<proteinExistence type="inferred from homology"/>
<evidence type="ECO:0000256" key="2">
    <source>
        <dbReference type="ARBA" id="ARBA00010532"/>
    </source>
</evidence>
<evidence type="ECO:0000313" key="8">
    <source>
        <dbReference type="EMBL" id="UYV75881.1"/>
    </source>
</evidence>
<reference evidence="8 9" key="1">
    <citation type="submission" date="2022-01" db="EMBL/GenBank/DDBJ databases">
        <title>A chromosomal length assembly of Cordylochernes scorpioides.</title>
        <authorList>
            <person name="Zeh D."/>
            <person name="Zeh J."/>
        </authorList>
    </citation>
    <scope>NUCLEOTIDE SEQUENCE [LARGE SCALE GENOMIC DNA]</scope>
    <source>
        <strain evidence="8">IN4F17</strain>
        <tissue evidence="8">Whole Body</tissue>
    </source>
</reference>
<sequence>MRAASVFGAIVEKPSQTVVMLSLSQRSLKLWTVILASLGIVLFLGGAIMLNIFPGILQNKIKEKLILHDGTPTYDKWVESPVPILLKIYFFNVTNPEGIKARQKPILKEIGPFVYREMRKKDVVAWDKENGTVHYINEKYFYFERDLSYADEDMNITIVNIPLLYLARILDDATFFFRTVGTTVINKYGMKLFVTHSVRDLLFDGYPIELIIDAVSMGKSFVPNMPEIKTRFGFLYDKNGTREEFYSVYTGEKGVQNYTSIHTYLNQTSLDFWHNPYCNMLNGTDGRQFPFPLDKNEKVYVFSPELCRYEQDVDVEGITAYRYTARAELFARTPENQGFCTDPKKCPRSGIHQVARCKKREPCINEKMLCGPEAPIVISAPHFYDADEYYVSQFEGLNPNKEDHETRLDIEPQTGTTVQAKRRIMISVESEPRYGIFAMQALSSDDCVPQSARIPPHLAKAFLDKVKKPAMIFSSVFIAAIALGVLMLLIAAWLLVLLL</sequence>
<dbReference type="PANTHER" id="PTHR11923:SF51">
    <property type="entry name" value="LYSOSOME MEMBRANE PROTEIN 2"/>
    <property type="match status" value="1"/>
</dbReference>
<evidence type="ECO:0000256" key="1">
    <source>
        <dbReference type="ARBA" id="ARBA00004370"/>
    </source>
</evidence>
<evidence type="ECO:0000256" key="6">
    <source>
        <dbReference type="ARBA" id="ARBA00023180"/>
    </source>
</evidence>
<evidence type="ECO:0000256" key="3">
    <source>
        <dbReference type="ARBA" id="ARBA00022692"/>
    </source>
</evidence>
<keyword evidence="4 7" id="KW-1133">Transmembrane helix</keyword>
<dbReference type="PRINTS" id="PR01611">
    <property type="entry name" value="LIMPII"/>
</dbReference>
<dbReference type="PRINTS" id="PR01609">
    <property type="entry name" value="CD36FAMILY"/>
</dbReference>
<comment type="similarity">
    <text evidence="2">Belongs to the CD36 family.</text>
</comment>
<keyword evidence="9" id="KW-1185">Reference proteome</keyword>
<dbReference type="Pfam" id="PF01130">
    <property type="entry name" value="CD36"/>
    <property type="match status" value="1"/>
</dbReference>
<name>A0ABY6L407_9ARAC</name>
<feature type="transmembrane region" description="Helical" evidence="7">
    <location>
        <begin position="30"/>
        <end position="53"/>
    </location>
</feature>
<keyword evidence="6" id="KW-0325">Glycoprotein</keyword>
<dbReference type="InterPro" id="IPR002159">
    <property type="entry name" value="CD36_fam"/>
</dbReference>
<keyword evidence="3 7" id="KW-0812">Transmembrane</keyword>
<evidence type="ECO:0000256" key="4">
    <source>
        <dbReference type="ARBA" id="ARBA00022989"/>
    </source>
</evidence>
<gene>
    <name evidence="8" type="ORF">LAZ67_13001661</name>
</gene>
<accession>A0ABY6L407</accession>
<dbReference type="EMBL" id="CP092875">
    <property type="protein sequence ID" value="UYV75881.1"/>
    <property type="molecule type" value="Genomic_DNA"/>
</dbReference>
<evidence type="ECO:0000256" key="5">
    <source>
        <dbReference type="ARBA" id="ARBA00023136"/>
    </source>
</evidence>
<dbReference type="PANTHER" id="PTHR11923">
    <property type="entry name" value="SCAVENGER RECEPTOR CLASS B TYPE-1 SR-B1"/>
    <property type="match status" value="1"/>
</dbReference>
<feature type="non-terminal residue" evidence="8">
    <location>
        <position position="1"/>
    </location>
</feature>
<evidence type="ECO:0000256" key="7">
    <source>
        <dbReference type="SAM" id="Phobius"/>
    </source>
</evidence>
<keyword evidence="5 7" id="KW-0472">Membrane</keyword>
<dbReference type="Proteomes" id="UP001235939">
    <property type="component" value="Chromosome 13"/>
</dbReference>
<protein>
    <submittedName>
        <fullName evidence="8">SCARB2</fullName>
    </submittedName>
</protein>
<dbReference type="InterPro" id="IPR005429">
    <property type="entry name" value="LimpII"/>
</dbReference>
<feature type="transmembrane region" description="Helical" evidence="7">
    <location>
        <begin position="470"/>
        <end position="496"/>
    </location>
</feature>
<organism evidence="8 9">
    <name type="scientific">Cordylochernes scorpioides</name>
    <dbReference type="NCBI Taxonomy" id="51811"/>
    <lineage>
        <taxon>Eukaryota</taxon>
        <taxon>Metazoa</taxon>
        <taxon>Ecdysozoa</taxon>
        <taxon>Arthropoda</taxon>
        <taxon>Chelicerata</taxon>
        <taxon>Arachnida</taxon>
        <taxon>Pseudoscorpiones</taxon>
        <taxon>Cheliferoidea</taxon>
        <taxon>Chernetidae</taxon>
        <taxon>Cordylochernes</taxon>
    </lineage>
</organism>
<comment type="subcellular location">
    <subcellularLocation>
        <location evidence="1">Membrane</location>
    </subcellularLocation>
</comment>
<evidence type="ECO:0000313" key="9">
    <source>
        <dbReference type="Proteomes" id="UP001235939"/>
    </source>
</evidence>